<dbReference type="RefSeq" id="WP_005218150.1">
    <property type="nucleotide sequence ID" value="NZ_KI392040.1"/>
</dbReference>
<evidence type="ECO:0000256" key="2">
    <source>
        <dbReference type="ARBA" id="ARBA00012254"/>
    </source>
</evidence>
<evidence type="ECO:0000259" key="5">
    <source>
        <dbReference type="Pfam" id="PF00551"/>
    </source>
</evidence>
<keyword evidence="3" id="KW-0808">Transferase</keyword>
<proteinExistence type="predicted"/>
<keyword evidence="4" id="KW-0658">Purine biosynthesis</keyword>
<dbReference type="eggNOG" id="COG0299">
    <property type="taxonomic scope" value="Bacteria"/>
</dbReference>
<name>C3XFT0_9HELI</name>
<dbReference type="PANTHER" id="PTHR43369:SF2">
    <property type="entry name" value="PHOSPHORIBOSYLGLYCINAMIDE FORMYLTRANSFERASE"/>
    <property type="match status" value="1"/>
</dbReference>
<evidence type="ECO:0000313" key="7">
    <source>
        <dbReference type="Proteomes" id="UP000005085"/>
    </source>
</evidence>
<evidence type="ECO:0000313" key="6">
    <source>
        <dbReference type="EMBL" id="EEO23869.1"/>
    </source>
</evidence>
<comment type="pathway">
    <text evidence="1">Purine metabolism; IMP biosynthesis via de novo pathway; N(2)-formyl-N(1)-(5-phospho-D-ribosyl)glycinamide from N(1)-(5-phospho-D-ribosyl)glycinamide (10-formyl THF route): step 1/1.</text>
</comment>
<dbReference type="AlphaFoldDB" id="C3XFT0"/>
<protein>
    <recommendedName>
        <fullName evidence="2">phosphoribosylglycinamide formyltransferase 1</fullName>
        <ecNumber evidence="2">2.1.2.2</ecNumber>
    </recommendedName>
</protein>
<dbReference type="EC" id="2.1.2.2" evidence="2"/>
<dbReference type="InterPro" id="IPR002376">
    <property type="entry name" value="Formyl_transf_N"/>
</dbReference>
<dbReference type="GO" id="GO:0006189">
    <property type="term" value="P:'de novo' IMP biosynthetic process"/>
    <property type="evidence" value="ECO:0007669"/>
    <property type="project" value="TreeGrafter"/>
</dbReference>
<evidence type="ECO:0000256" key="1">
    <source>
        <dbReference type="ARBA" id="ARBA00005054"/>
    </source>
</evidence>
<comment type="caution">
    <text evidence="6">The sequence shown here is derived from an EMBL/GenBank/DDBJ whole genome shotgun (WGS) entry which is preliminary data.</text>
</comment>
<dbReference type="InterPro" id="IPR036477">
    <property type="entry name" value="Formyl_transf_N_sf"/>
</dbReference>
<reference evidence="6 7" key="1">
    <citation type="journal article" date="2014" name="Genome Announc.">
        <title>Draft genome sequences of six enterohepatic helicobacter species isolated from humans and one from rhesus macaques.</title>
        <authorList>
            <person name="Shen Z."/>
            <person name="Sheh A."/>
            <person name="Young S.K."/>
            <person name="Abouelliel A."/>
            <person name="Ward D.V."/>
            <person name="Earl A.M."/>
            <person name="Fox J.G."/>
        </authorList>
    </citation>
    <scope>NUCLEOTIDE SEQUENCE [LARGE SCALE GENOMIC DNA]</scope>
    <source>
        <strain evidence="6 7">ATCC 43879</strain>
    </source>
</reference>
<sequence>MSINVAFFCTGNGSFLKFIEQNRDMLGKFAWGGGVNLYLLCDRECGAYVDLKDKIDSIILQYSELGGVEFERQAKCWLESKNVDYLVLTCDRILRYSLLDSYCKNKKAFNIHPALLPNYVGMRAVERSFVSDDSVYGATIHYVTKELDMGPRVARCVVERDSDNFVQYAHKLFVNQSVLLLNFLCVLVSRDQIHLLDDTFHKGFNPSLVIEKQDIVFFDSKDKEYLEI</sequence>
<feature type="domain" description="Formyl transferase N-terminal" evidence="5">
    <location>
        <begin position="4"/>
        <end position="159"/>
    </location>
</feature>
<dbReference type="Pfam" id="PF00551">
    <property type="entry name" value="Formyl_trans_N"/>
    <property type="match status" value="1"/>
</dbReference>
<dbReference type="OrthoDB" id="5319443at2"/>
<dbReference type="Gene3D" id="3.40.50.170">
    <property type="entry name" value="Formyl transferase, N-terminal domain"/>
    <property type="match status" value="1"/>
</dbReference>
<evidence type="ECO:0000256" key="4">
    <source>
        <dbReference type="ARBA" id="ARBA00022755"/>
    </source>
</evidence>
<keyword evidence="7" id="KW-1185">Reference proteome</keyword>
<dbReference type="GO" id="GO:0005829">
    <property type="term" value="C:cytosol"/>
    <property type="evidence" value="ECO:0007669"/>
    <property type="project" value="TreeGrafter"/>
</dbReference>
<accession>C3XFT0</accession>
<evidence type="ECO:0000256" key="3">
    <source>
        <dbReference type="ARBA" id="ARBA00022679"/>
    </source>
</evidence>
<dbReference type="PANTHER" id="PTHR43369">
    <property type="entry name" value="PHOSPHORIBOSYLGLYCINAMIDE FORMYLTRANSFERASE"/>
    <property type="match status" value="1"/>
</dbReference>
<dbReference type="EMBL" id="ACDN02000060">
    <property type="protein sequence ID" value="EEO23869.1"/>
    <property type="molecule type" value="Genomic_DNA"/>
</dbReference>
<organism evidence="6 7">
    <name type="scientific">Helicobacter bilis ATCC 43879</name>
    <dbReference type="NCBI Taxonomy" id="613026"/>
    <lineage>
        <taxon>Bacteria</taxon>
        <taxon>Pseudomonadati</taxon>
        <taxon>Campylobacterota</taxon>
        <taxon>Epsilonproteobacteria</taxon>
        <taxon>Campylobacterales</taxon>
        <taxon>Helicobacteraceae</taxon>
        <taxon>Helicobacter</taxon>
    </lineage>
</organism>
<dbReference type="HOGENOM" id="CLU_1213465_0_0_7"/>
<dbReference type="Proteomes" id="UP000005085">
    <property type="component" value="Unassembled WGS sequence"/>
</dbReference>
<dbReference type="SUPFAM" id="SSF53328">
    <property type="entry name" value="Formyltransferase"/>
    <property type="match status" value="1"/>
</dbReference>
<gene>
    <name evidence="6" type="ORF">HRAG_00926</name>
</gene>
<dbReference type="GO" id="GO:0004644">
    <property type="term" value="F:phosphoribosylglycinamide formyltransferase activity"/>
    <property type="evidence" value="ECO:0007669"/>
    <property type="project" value="UniProtKB-EC"/>
</dbReference>